<reference evidence="3" key="1">
    <citation type="submission" date="2016-10" db="EMBL/GenBank/DDBJ databases">
        <authorList>
            <person name="Varghese N."/>
            <person name="Submissions S."/>
        </authorList>
    </citation>
    <scope>NUCLEOTIDE SEQUENCE [LARGE SCALE GENOMIC DNA]</scope>
    <source>
        <strain evidence="3">DSM 17044</strain>
    </source>
</reference>
<protein>
    <submittedName>
        <fullName evidence="2">Predicted dithiol-disulfide isomerase, DsbA family</fullName>
    </submittedName>
</protein>
<dbReference type="EMBL" id="FOAP01000020">
    <property type="protein sequence ID" value="SEM64453.1"/>
    <property type="molecule type" value="Genomic_DNA"/>
</dbReference>
<dbReference type="InterPro" id="IPR001853">
    <property type="entry name" value="DSBA-like_thioredoxin_dom"/>
</dbReference>
<dbReference type="OrthoDB" id="9799122at2"/>
<gene>
    <name evidence="2" type="ORF">SAMN05444354_12060</name>
</gene>
<feature type="domain" description="DSBA-like thioredoxin" evidence="1">
    <location>
        <begin position="5"/>
        <end position="193"/>
    </location>
</feature>
<dbReference type="Pfam" id="PF01323">
    <property type="entry name" value="DSBA"/>
    <property type="match status" value="1"/>
</dbReference>
<keyword evidence="2" id="KW-0413">Isomerase</keyword>
<evidence type="ECO:0000313" key="3">
    <source>
        <dbReference type="Proteomes" id="UP000182719"/>
    </source>
</evidence>
<dbReference type="AlphaFoldDB" id="A0A1H8A1N9"/>
<dbReference type="Proteomes" id="UP000182719">
    <property type="component" value="Unassembled WGS sequence"/>
</dbReference>
<dbReference type="GO" id="GO:0016853">
    <property type="term" value="F:isomerase activity"/>
    <property type="evidence" value="ECO:0007669"/>
    <property type="project" value="UniProtKB-KW"/>
</dbReference>
<dbReference type="PANTHER" id="PTHR13887:SF41">
    <property type="entry name" value="THIOREDOXIN SUPERFAMILY PROTEIN"/>
    <property type="match status" value="1"/>
</dbReference>
<accession>A0A1H8A1N9</accession>
<dbReference type="GO" id="GO:0016491">
    <property type="term" value="F:oxidoreductase activity"/>
    <property type="evidence" value="ECO:0007669"/>
    <property type="project" value="InterPro"/>
</dbReference>
<proteinExistence type="predicted"/>
<evidence type="ECO:0000259" key="1">
    <source>
        <dbReference type="Pfam" id="PF01323"/>
    </source>
</evidence>
<dbReference type="PANTHER" id="PTHR13887">
    <property type="entry name" value="GLUTATHIONE S-TRANSFERASE KAPPA"/>
    <property type="match status" value="1"/>
</dbReference>
<organism evidence="2 3">
    <name type="scientific">Stigmatella aurantiaca</name>
    <dbReference type="NCBI Taxonomy" id="41"/>
    <lineage>
        <taxon>Bacteria</taxon>
        <taxon>Pseudomonadati</taxon>
        <taxon>Myxococcota</taxon>
        <taxon>Myxococcia</taxon>
        <taxon>Myxococcales</taxon>
        <taxon>Cystobacterineae</taxon>
        <taxon>Archangiaceae</taxon>
        <taxon>Stigmatella</taxon>
    </lineage>
</organism>
<dbReference type="SUPFAM" id="SSF52833">
    <property type="entry name" value="Thioredoxin-like"/>
    <property type="match status" value="1"/>
</dbReference>
<sequence length="203" mass="22620">MTLRIRMYSDIICPFCFIAEQSTLLRLRREYAVEVEWRGFELHPETPPGGTTMERLFPGRSRAMRAQVEGFAEGFGLKNMQVPERVNNTRRVLAVTEWARDRGLLEPFHQVATEAYWRRNADLEDPESVAQLAAQAGLPPDESRAVMDSPAFLARVDAVRAEAAATGVKSIPTFFIGEARVVGCQPYEVLAAAVLRAGATPRV</sequence>
<dbReference type="InterPro" id="IPR036249">
    <property type="entry name" value="Thioredoxin-like_sf"/>
</dbReference>
<keyword evidence="3" id="KW-1185">Reference proteome</keyword>
<name>A0A1H8A1N9_STIAU</name>
<dbReference type="RefSeq" id="WP_075009849.1">
    <property type="nucleotide sequence ID" value="NZ_FOAP01000020.1"/>
</dbReference>
<evidence type="ECO:0000313" key="2">
    <source>
        <dbReference type="EMBL" id="SEM64453.1"/>
    </source>
</evidence>
<dbReference type="Gene3D" id="3.40.30.10">
    <property type="entry name" value="Glutaredoxin"/>
    <property type="match status" value="1"/>
</dbReference>